<feature type="compositionally biased region" description="Low complexity" evidence="1">
    <location>
        <begin position="356"/>
        <end position="392"/>
    </location>
</feature>
<evidence type="ECO:0000313" key="2">
    <source>
        <dbReference type="EMBL" id="PGH36110.1"/>
    </source>
</evidence>
<comment type="caution">
    <text evidence="2">The sequence shown here is derived from an EMBL/GenBank/DDBJ whole genome shotgun (WGS) entry which is preliminary data.</text>
</comment>
<feature type="region of interest" description="Disordered" evidence="1">
    <location>
        <begin position="325"/>
        <end position="547"/>
    </location>
</feature>
<accession>A0A2B7ZS31</accession>
<name>A0A2B7ZS31_9EURO</name>
<protein>
    <submittedName>
        <fullName evidence="2">Uncharacterized protein</fullName>
    </submittedName>
</protein>
<sequence>MASRQFASPHSREGSAWAWIAEHYSQPESYEIPLRTMYALNSTAGAHPPFSPLPQSPGATATSPFSRELDGNAFPPSRHLPGHKEEKHSAYNVNSTAALFKMHLMSQISQLPSQPCSLPPNFIASFVRRCFPDNLALVDFPQALTALDYLRDLEQRRGKEIKAALEKLGVLDGTFDKDDLAKRYPGVSSWIDSIMEKDRYAAALYSQVYLRLRHWTLINEMLLPPFNKAHCVAMLNTLFPAVISIRPAAHVCERMLMEERHTFFTYICKVEDKGQRVLDPLISKDRRPGESTGWPVVHEYINKYMCSAIDIINECFEVNSRESLEEQSGYRRHNKGRKVDSGISFGSNSDHHHRPSTSSSAGNNNANNNLNHSVNNSTSTSTSTTTTTTTSSGFLNKPLPPSPTTPKPPKASKTGGSSTLERIGKELRKMRSRGDFSSEEKSKQPKQSRSVGTLRKMRSTSILGERDRNIGSSHGDGGEGEFDAEEFRRKRMIWEAKHNHHHHHDASGSNSDNNNNNNANSNSNSNSNHAKANGANSNENNNKRVSA</sequence>
<dbReference type="EMBL" id="PDND01000012">
    <property type="protein sequence ID" value="PGH36110.1"/>
    <property type="molecule type" value="Genomic_DNA"/>
</dbReference>
<reference evidence="2 3" key="1">
    <citation type="submission" date="2017-10" db="EMBL/GenBank/DDBJ databases">
        <title>Comparative genomics in systemic dimorphic fungi from Ajellomycetaceae.</title>
        <authorList>
            <person name="Munoz J.F."/>
            <person name="Mcewen J.G."/>
            <person name="Clay O.K."/>
            <person name="Cuomo C.A."/>
        </authorList>
    </citation>
    <scope>NUCLEOTIDE SEQUENCE [LARGE SCALE GENOMIC DNA]</scope>
    <source>
        <strain evidence="2 3">UAMH4076</strain>
    </source>
</reference>
<feature type="region of interest" description="Disordered" evidence="1">
    <location>
        <begin position="48"/>
        <end position="88"/>
    </location>
</feature>
<feature type="compositionally biased region" description="Pro residues" evidence="1">
    <location>
        <begin position="398"/>
        <end position="409"/>
    </location>
</feature>
<organism evidence="2 3">
    <name type="scientific">[Emmonsia] crescens</name>
    <dbReference type="NCBI Taxonomy" id="73230"/>
    <lineage>
        <taxon>Eukaryota</taxon>
        <taxon>Fungi</taxon>
        <taxon>Dikarya</taxon>
        <taxon>Ascomycota</taxon>
        <taxon>Pezizomycotina</taxon>
        <taxon>Eurotiomycetes</taxon>
        <taxon>Eurotiomycetidae</taxon>
        <taxon>Onygenales</taxon>
        <taxon>Ajellomycetaceae</taxon>
        <taxon>Emergomyces</taxon>
    </lineage>
</organism>
<feature type="compositionally biased region" description="Low complexity" evidence="1">
    <location>
        <begin position="507"/>
        <end position="540"/>
    </location>
</feature>
<proteinExistence type="predicted"/>
<feature type="compositionally biased region" description="Basic and acidic residues" evidence="1">
    <location>
        <begin position="485"/>
        <end position="497"/>
    </location>
</feature>
<dbReference type="Proteomes" id="UP000226031">
    <property type="component" value="Unassembled WGS sequence"/>
</dbReference>
<dbReference type="VEuPathDB" id="FungiDB:EMCG_04541"/>
<evidence type="ECO:0000256" key="1">
    <source>
        <dbReference type="SAM" id="MobiDB-lite"/>
    </source>
</evidence>
<feature type="compositionally biased region" description="Basic and acidic residues" evidence="1">
    <location>
        <begin position="422"/>
        <end position="443"/>
    </location>
</feature>
<gene>
    <name evidence="2" type="ORF">GX50_01122</name>
</gene>
<dbReference type="AlphaFoldDB" id="A0A2B7ZS31"/>
<keyword evidence="3" id="KW-1185">Reference proteome</keyword>
<evidence type="ECO:0000313" key="3">
    <source>
        <dbReference type="Proteomes" id="UP000226031"/>
    </source>
</evidence>
<dbReference type="STRING" id="73230.A0A2B7ZS31"/>